<sequence>LVTAHLAASNLQKYFVCHKNCSRKKALEIAKQQGIRIFEGIYCMTAGPQYESPAEVRMLKQMGADALGMSTCHEVAVARQHGMRVFGLSLITNVANLDTDAAVEVAHTEVLDTAKEASERVCKFVAEMVKAV</sequence>
<name>A0A183VBC9_TOXCA</name>
<comment type="catalytic activity">
    <reaction evidence="8">
        <text>2'-deoxyinosine + phosphate = 2-deoxy-alpha-D-ribose 1-phosphate + hypoxanthine</text>
        <dbReference type="Rhea" id="RHEA:27750"/>
        <dbReference type="ChEBI" id="CHEBI:17368"/>
        <dbReference type="ChEBI" id="CHEBI:28997"/>
        <dbReference type="ChEBI" id="CHEBI:43474"/>
        <dbReference type="ChEBI" id="CHEBI:57259"/>
        <dbReference type="EC" id="2.4.2.1"/>
    </reaction>
</comment>
<dbReference type="PANTHER" id="PTHR11904">
    <property type="entry name" value="METHYLTHIOADENOSINE/PURINE NUCLEOSIDE PHOSPHORYLASE"/>
    <property type="match status" value="1"/>
</dbReference>
<dbReference type="GO" id="GO:0004731">
    <property type="term" value="F:purine-nucleoside phosphorylase activity"/>
    <property type="evidence" value="ECO:0007669"/>
    <property type="project" value="UniProtKB-EC"/>
</dbReference>
<feature type="domain" description="Nucleoside phosphorylase" evidence="11">
    <location>
        <begin position="23"/>
        <end position="130"/>
    </location>
</feature>
<organism evidence="12 13">
    <name type="scientific">Toxocara canis</name>
    <name type="common">Canine roundworm</name>
    <dbReference type="NCBI Taxonomy" id="6265"/>
    <lineage>
        <taxon>Eukaryota</taxon>
        <taxon>Metazoa</taxon>
        <taxon>Ecdysozoa</taxon>
        <taxon>Nematoda</taxon>
        <taxon>Chromadorea</taxon>
        <taxon>Rhabditida</taxon>
        <taxon>Spirurina</taxon>
        <taxon>Ascaridomorpha</taxon>
        <taxon>Ascaridoidea</taxon>
        <taxon>Toxocaridae</taxon>
        <taxon>Toxocara</taxon>
    </lineage>
</organism>
<comment type="catalytic activity">
    <reaction evidence="9">
        <text>guanosine + phosphate = alpha-D-ribose 1-phosphate + guanine</text>
        <dbReference type="Rhea" id="RHEA:13233"/>
        <dbReference type="ChEBI" id="CHEBI:16235"/>
        <dbReference type="ChEBI" id="CHEBI:16750"/>
        <dbReference type="ChEBI" id="CHEBI:43474"/>
        <dbReference type="ChEBI" id="CHEBI:57720"/>
        <dbReference type="EC" id="2.4.2.1"/>
    </reaction>
</comment>
<evidence type="ECO:0000256" key="9">
    <source>
        <dbReference type="ARBA" id="ARBA00023970"/>
    </source>
</evidence>
<dbReference type="AlphaFoldDB" id="A0A183VBC9"/>
<comment type="catalytic activity">
    <reaction evidence="6">
        <text>inosine + phosphate = alpha-D-ribose 1-phosphate + hypoxanthine</text>
        <dbReference type="Rhea" id="RHEA:27646"/>
        <dbReference type="ChEBI" id="CHEBI:17368"/>
        <dbReference type="ChEBI" id="CHEBI:17596"/>
        <dbReference type="ChEBI" id="CHEBI:43474"/>
        <dbReference type="ChEBI" id="CHEBI:57720"/>
        <dbReference type="EC" id="2.4.2.1"/>
    </reaction>
</comment>
<evidence type="ECO:0000256" key="6">
    <source>
        <dbReference type="ARBA" id="ARBA00023918"/>
    </source>
</evidence>
<dbReference type="SUPFAM" id="SSF53167">
    <property type="entry name" value="Purine and uridine phosphorylases"/>
    <property type="match status" value="1"/>
</dbReference>
<evidence type="ECO:0000256" key="10">
    <source>
        <dbReference type="ARBA" id="ARBA00031036"/>
    </source>
</evidence>
<comment type="similarity">
    <text evidence="2">Belongs to the PNP/MTAP phosphorylase family.</text>
</comment>
<evidence type="ECO:0000256" key="5">
    <source>
        <dbReference type="ARBA" id="ARBA00022679"/>
    </source>
</evidence>
<evidence type="ECO:0000259" key="11">
    <source>
        <dbReference type="Pfam" id="PF01048"/>
    </source>
</evidence>
<evidence type="ECO:0000256" key="4">
    <source>
        <dbReference type="ARBA" id="ARBA00022676"/>
    </source>
</evidence>
<dbReference type="Gene3D" id="3.40.50.1580">
    <property type="entry name" value="Nucleoside phosphorylase domain"/>
    <property type="match status" value="1"/>
</dbReference>
<evidence type="ECO:0000256" key="8">
    <source>
        <dbReference type="ARBA" id="ARBA00023950"/>
    </source>
</evidence>
<dbReference type="PANTHER" id="PTHR11904:SF9">
    <property type="entry name" value="PURINE NUCLEOSIDE PHOSPHORYLASE-RELATED"/>
    <property type="match status" value="1"/>
</dbReference>
<dbReference type="Pfam" id="PF01048">
    <property type="entry name" value="PNP_UDP_1"/>
    <property type="match status" value="1"/>
</dbReference>
<keyword evidence="4" id="KW-0328">Glycosyltransferase</keyword>
<dbReference type="Proteomes" id="UP000050794">
    <property type="component" value="Unassembled WGS sequence"/>
</dbReference>
<dbReference type="WBParaSite" id="TCNE_0001805301-mRNA-1">
    <property type="protein sequence ID" value="TCNE_0001805301-mRNA-1"/>
    <property type="gene ID" value="TCNE_0001805301"/>
</dbReference>
<evidence type="ECO:0000256" key="2">
    <source>
        <dbReference type="ARBA" id="ARBA00006751"/>
    </source>
</evidence>
<keyword evidence="12" id="KW-1185">Reference proteome</keyword>
<reference evidence="13" key="1">
    <citation type="submission" date="2016-06" db="UniProtKB">
        <authorList>
            <consortium name="WormBaseParasite"/>
        </authorList>
    </citation>
    <scope>IDENTIFICATION</scope>
</reference>
<proteinExistence type="inferred from homology"/>
<comment type="catalytic activity">
    <reaction evidence="7">
        <text>2'-deoxyguanosine + phosphate = 2-deoxy-alpha-D-ribose 1-phosphate + guanine</text>
        <dbReference type="Rhea" id="RHEA:27738"/>
        <dbReference type="ChEBI" id="CHEBI:16235"/>
        <dbReference type="ChEBI" id="CHEBI:17172"/>
        <dbReference type="ChEBI" id="CHEBI:43474"/>
        <dbReference type="ChEBI" id="CHEBI:57259"/>
        <dbReference type="EC" id="2.4.2.1"/>
    </reaction>
</comment>
<dbReference type="InterPro" id="IPR000845">
    <property type="entry name" value="Nucleoside_phosphorylase_d"/>
</dbReference>
<dbReference type="InterPro" id="IPR011268">
    <property type="entry name" value="Purine_phosphorylase"/>
</dbReference>
<evidence type="ECO:0000313" key="13">
    <source>
        <dbReference type="WBParaSite" id="TCNE_0001805301-mRNA-1"/>
    </source>
</evidence>
<evidence type="ECO:0000256" key="7">
    <source>
        <dbReference type="ARBA" id="ARBA00023929"/>
    </source>
</evidence>
<dbReference type="GO" id="GO:0009116">
    <property type="term" value="P:nucleoside metabolic process"/>
    <property type="evidence" value="ECO:0007669"/>
    <property type="project" value="InterPro"/>
</dbReference>
<dbReference type="UniPathway" id="UPA00606"/>
<dbReference type="InterPro" id="IPR035994">
    <property type="entry name" value="Nucleoside_phosphorylase_sf"/>
</dbReference>
<keyword evidence="5" id="KW-0808">Transferase</keyword>
<evidence type="ECO:0000256" key="3">
    <source>
        <dbReference type="ARBA" id="ARBA00011886"/>
    </source>
</evidence>
<evidence type="ECO:0000256" key="1">
    <source>
        <dbReference type="ARBA" id="ARBA00005058"/>
    </source>
</evidence>
<dbReference type="EC" id="2.4.2.1" evidence="3"/>
<accession>A0A183VBC9</accession>
<protein>
    <recommendedName>
        <fullName evidence="3">purine-nucleoside phosphorylase</fullName>
        <ecNumber evidence="3">2.4.2.1</ecNumber>
    </recommendedName>
    <alternativeName>
        <fullName evidence="10">Inosine-guanosine phosphorylase</fullName>
    </alternativeName>
</protein>
<comment type="pathway">
    <text evidence="1">Purine metabolism; purine nucleoside salvage.</text>
</comment>
<evidence type="ECO:0000313" key="12">
    <source>
        <dbReference type="Proteomes" id="UP000050794"/>
    </source>
</evidence>
<dbReference type="GO" id="GO:0005737">
    <property type="term" value="C:cytoplasm"/>
    <property type="evidence" value="ECO:0007669"/>
    <property type="project" value="TreeGrafter"/>
</dbReference>